<dbReference type="EMBL" id="JAOAOG010000242">
    <property type="protein sequence ID" value="KAJ6236651.1"/>
    <property type="molecule type" value="Genomic_DNA"/>
</dbReference>
<evidence type="ECO:0000256" key="4">
    <source>
        <dbReference type="ARBA" id="ARBA00023242"/>
    </source>
</evidence>
<evidence type="ECO:0000256" key="7">
    <source>
        <dbReference type="SAM" id="MobiDB-lite"/>
    </source>
</evidence>
<feature type="region of interest" description="Disordered" evidence="7">
    <location>
        <begin position="298"/>
        <end position="328"/>
    </location>
</feature>
<comment type="function">
    <text evidence="5">Involved in ribosomal large subunit assembly.</text>
</comment>
<feature type="compositionally biased region" description="Basic residues" evidence="7">
    <location>
        <begin position="302"/>
        <end position="328"/>
    </location>
</feature>
<dbReference type="InterPro" id="IPR007023">
    <property type="entry name" value="Ribosom_reg"/>
</dbReference>
<keyword evidence="3 5" id="KW-0690">Ribosome biogenesis</keyword>
<evidence type="ECO:0000313" key="8">
    <source>
        <dbReference type="EMBL" id="KAJ6236651.1"/>
    </source>
</evidence>
<comment type="caution">
    <text evidence="8">The sequence shown here is derived from an EMBL/GenBank/DDBJ whole genome shotgun (WGS) entry which is preliminary data.</text>
</comment>
<evidence type="ECO:0000256" key="5">
    <source>
        <dbReference type="RuleBase" id="RU364132"/>
    </source>
</evidence>
<accession>A0ABQ8XVM2</accession>
<gene>
    <name evidence="8" type="ORF">M0813_27395</name>
</gene>
<keyword evidence="9" id="KW-1185">Reference proteome</keyword>
<evidence type="ECO:0000256" key="1">
    <source>
        <dbReference type="ARBA" id="ARBA00004123"/>
    </source>
</evidence>
<protein>
    <recommendedName>
        <fullName evidence="5">Ribosome biogenesis regulatory protein</fullName>
    </recommendedName>
</protein>
<name>A0ABQ8XVM2_9EUKA</name>
<keyword evidence="6" id="KW-0175">Coiled coil</keyword>
<dbReference type="Pfam" id="PF04939">
    <property type="entry name" value="RRS1"/>
    <property type="match status" value="1"/>
</dbReference>
<organism evidence="8 9">
    <name type="scientific">Anaeramoeba flamelloides</name>
    <dbReference type="NCBI Taxonomy" id="1746091"/>
    <lineage>
        <taxon>Eukaryota</taxon>
        <taxon>Metamonada</taxon>
        <taxon>Anaeramoebidae</taxon>
        <taxon>Anaeramoeba</taxon>
    </lineage>
</organism>
<sequence length="328" mass="38050">MDVTAILKRAKKKKNSHLPDKADTLEYDLGSMLCIDGDFSVEKQDVQEEDLEEIIKKATLENTQLLLNKIFHLETSSEEAGVFVKLPHPTTKLPRTKKVPQPKKETRWEKFAKERGIRNKKKSRLVYDEEHGDWRPRYGSHKANNEINQWIIEKKDHEDLKGYEDPFIKLKNDKKKRVIQQRANQIQNTIRNEGGKITKSMNKNIQGILNSGHNKKKSKKQIDQILQMTQRSTASLGKFDKKLSGEPVFKSRQRRKFQPNIQEDAGIERKRDLNILDNVLTKDTSDLNLNKAVNRYLSMGRGSKKFRKNNARQGRKGGRGRGRGRGRK</sequence>
<proteinExistence type="inferred from homology"/>
<comment type="similarity">
    <text evidence="2 5">Belongs to the RRS1 family.</text>
</comment>
<evidence type="ECO:0000256" key="2">
    <source>
        <dbReference type="ARBA" id="ARBA00010077"/>
    </source>
</evidence>
<comment type="subcellular location">
    <subcellularLocation>
        <location evidence="1 5">Nucleus</location>
    </subcellularLocation>
</comment>
<evidence type="ECO:0000256" key="3">
    <source>
        <dbReference type="ARBA" id="ARBA00022517"/>
    </source>
</evidence>
<evidence type="ECO:0000256" key="6">
    <source>
        <dbReference type="SAM" id="Coils"/>
    </source>
</evidence>
<evidence type="ECO:0000313" key="9">
    <source>
        <dbReference type="Proteomes" id="UP001150062"/>
    </source>
</evidence>
<reference evidence="8" key="1">
    <citation type="submission" date="2022-08" db="EMBL/GenBank/DDBJ databases">
        <title>Novel sulfate-reducing endosymbionts in the free-living metamonad Anaeramoeba.</title>
        <authorList>
            <person name="Jerlstrom-Hultqvist J."/>
            <person name="Cepicka I."/>
            <person name="Gallot-Lavallee L."/>
            <person name="Salas-Leiva D."/>
            <person name="Curtis B.A."/>
            <person name="Zahonova K."/>
            <person name="Pipaliya S."/>
            <person name="Dacks J."/>
            <person name="Roger A.J."/>
        </authorList>
    </citation>
    <scope>NUCLEOTIDE SEQUENCE</scope>
    <source>
        <strain evidence="8">Schooner1</strain>
    </source>
</reference>
<keyword evidence="4 5" id="KW-0539">Nucleus</keyword>
<feature type="coiled-coil region" evidence="6">
    <location>
        <begin position="41"/>
        <end position="68"/>
    </location>
</feature>
<dbReference type="Proteomes" id="UP001150062">
    <property type="component" value="Unassembled WGS sequence"/>
</dbReference>